<protein>
    <submittedName>
        <fullName evidence="1">Zeatin O-glucosyltransferase</fullName>
    </submittedName>
</protein>
<keyword evidence="2" id="KW-1185">Reference proteome</keyword>
<evidence type="ECO:0000313" key="1">
    <source>
        <dbReference type="EMBL" id="KAI7998291.1"/>
    </source>
</evidence>
<proteinExistence type="predicted"/>
<dbReference type="EMBL" id="CM045767">
    <property type="protein sequence ID" value="KAI7998291.1"/>
    <property type="molecule type" value="Genomic_DNA"/>
</dbReference>
<organism evidence="1 2">
    <name type="scientific">Camellia lanceoleosa</name>
    <dbReference type="NCBI Taxonomy" id="1840588"/>
    <lineage>
        <taxon>Eukaryota</taxon>
        <taxon>Viridiplantae</taxon>
        <taxon>Streptophyta</taxon>
        <taxon>Embryophyta</taxon>
        <taxon>Tracheophyta</taxon>
        <taxon>Spermatophyta</taxon>
        <taxon>Magnoliopsida</taxon>
        <taxon>eudicotyledons</taxon>
        <taxon>Gunneridae</taxon>
        <taxon>Pentapetalae</taxon>
        <taxon>asterids</taxon>
        <taxon>Ericales</taxon>
        <taxon>Theaceae</taxon>
        <taxon>Camellia</taxon>
    </lineage>
</organism>
<comment type="caution">
    <text evidence="1">The sequence shown here is derived from an EMBL/GenBank/DDBJ whole genome shotgun (WGS) entry which is preliminary data.</text>
</comment>
<gene>
    <name evidence="1" type="ORF">LOK49_LG10G02850</name>
</gene>
<accession>A0ACC0GAY2</accession>
<sequence>MASFPLQSHLNQLLQLSCLISSYNIPVHYACSATHIHHAKLCFNGINSHAFAQIHCHEFPTPPFLSPPPNASSQFASHILPSFETTLHLRDAMAELLHKISPTARRVIVVHDFLMAYVVQEYQMLKPTLLTPVARSLISLTDGK</sequence>
<reference evidence="1 2" key="1">
    <citation type="journal article" date="2022" name="Plant J.">
        <title>Chromosome-level genome of Camellia lanceoleosa provides a valuable resource for understanding genome evolution and self-incompatibility.</title>
        <authorList>
            <person name="Gong W."/>
            <person name="Xiao S."/>
            <person name="Wang L."/>
            <person name="Liao Z."/>
            <person name="Chang Y."/>
            <person name="Mo W."/>
            <person name="Hu G."/>
            <person name="Li W."/>
            <person name="Zhao G."/>
            <person name="Zhu H."/>
            <person name="Hu X."/>
            <person name="Ji K."/>
            <person name="Xiang X."/>
            <person name="Song Q."/>
            <person name="Yuan D."/>
            <person name="Jin S."/>
            <person name="Zhang L."/>
        </authorList>
    </citation>
    <scope>NUCLEOTIDE SEQUENCE [LARGE SCALE GENOMIC DNA]</scope>
    <source>
        <strain evidence="1">SQ_2022a</strain>
    </source>
</reference>
<name>A0ACC0GAY2_9ERIC</name>
<evidence type="ECO:0000313" key="2">
    <source>
        <dbReference type="Proteomes" id="UP001060215"/>
    </source>
</evidence>
<dbReference type="Proteomes" id="UP001060215">
    <property type="component" value="Chromosome 10"/>
</dbReference>